<comment type="similarity">
    <text evidence="3">Belongs to the glycosyltransferase 23 family.</text>
</comment>
<dbReference type="InterPro" id="IPR027350">
    <property type="entry name" value="GT23_dom"/>
</dbReference>
<dbReference type="PANTHER" id="PTHR13132">
    <property type="entry name" value="ALPHA- 1,6 -FUCOSYLTRANSFERASE"/>
    <property type="match status" value="1"/>
</dbReference>
<evidence type="ECO:0000259" key="4">
    <source>
        <dbReference type="PROSITE" id="PS51659"/>
    </source>
</evidence>
<dbReference type="Gene3D" id="3.40.50.11350">
    <property type="match status" value="1"/>
</dbReference>
<dbReference type="GO" id="GO:0006487">
    <property type="term" value="P:protein N-linked glycosylation"/>
    <property type="evidence" value="ECO:0007669"/>
    <property type="project" value="TreeGrafter"/>
</dbReference>
<feature type="region of interest" description="Important for donor substrate binding" evidence="3">
    <location>
        <begin position="12"/>
        <end position="13"/>
    </location>
</feature>
<dbReference type="PROSITE" id="PS51659">
    <property type="entry name" value="GT23"/>
    <property type="match status" value="1"/>
</dbReference>
<dbReference type="PANTHER" id="PTHR13132:SF29">
    <property type="entry name" value="ALPHA-(1,6)-FUCOSYLTRANSFERASE"/>
    <property type="match status" value="1"/>
</dbReference>
<dbReference type="InterPro" id="IPR045573">
    <property type="entry name" value="Fut8_N_cat"/>
</dbReference>
<proteinExistence type="inferred from homology"/>
<name>A0A7R9EFT8_9NEOP</name>
<dbReference type="EMBL" id="OB796197">
    <property type="protein sequence ID" value="CAD7433188.1"/>
    <property type="molecule type" value="Genomic_DNA"/>
</dbReference>
<evidence type="ECO:0000313" key="5">
    <source>
        <dbReference type="EMBL" id="CAD7433188.1"/>
    </source>
</evidence>
<sequence length="121" mass="13443">MVFGWEGLVHVRRTDKVGTEAAFHQLEEYMLAVDEYFDQLEMKSGPVDQRRIFLASDDPKVLAEAKTKPCWDCVMSLPFTLIGLCSGRAGTVSCRVVSLPFTLIGLCSGRAGTVSCRYHSH</sequence>
<evidence type="ECO:0000256" key="2">
    <source>
        <dbReference type="ARBA" id="ARBA00022679"/>
    </source>
</evidence>
<keyword evidence="1 3" id="KW-0328">Glycosyltransferase</keyword>
<dbReference type="AlphaFoldDB" id="A0A7R9EFT8"/>
<dbReference type="GO" id="GO:0046921">
    <property type="term" value="F:alpha-(1-&gt;6)-fucosyltransferase activity"/>
    <property type="evidence" value="ECO:0007669"/>
    <property type="project" value="TreeGrafter"/>
</dbReference>
<keyword evidence="2 3" id="KW-0808">Transferase</keyword>
<feature type="domain" description="GT23" evidence="4">
    <location>
        <begin position="1"/>
        <end position="121"/>
    </location>
</feature>
<accession>A0A7R9EFT8</accession>
<organism evidence="5">
    <name type="scientific">Timema monikensis</name>
    <dbReference type="NCBI Taxonomy" id="170555"/>
    <lineage>
        <taxon>Eukaryota</taxon>
        <taxon>Metazoa</taxon>
        <taxon>Ecdysozoa</taxon>
        <taxon>Arthropoda</taxon>
        <taxon>Hexapoda</taxon>
        <taxon>Insecta</taxon>
        <taxon>Pterygota</taxon>
        <taxon>Neoptera</taxon>
        <taxon>Polyneoptera</taxon>
        <taxon>Phasmatodea</taxon>
        <taxon>Timematodea</taxon>
        <taxon>Timematoidea</taxon>
        <taxon>Timematidae</taxon>
        <taxon>Timema</taxon>
    </lineage>
</organism>
<evidence type="ECO:0000256" key="1">
    <source>
        <dbReference type="ARBA" id="ARBA00022676"/>
    </source>
</evidence>
<evidence type="ECO:0000256" key="3">
    <source>
        <dbReference type="PROSITE-ProRule" id="PRU00992"/>
    </source>
</evidence>
<dbReference type="Pfam" id="PF19745">
    <property type="entry name" value="FUT8_N_cat"/>
    <property type="match status" value="1"/>
</dbReference>
<protein>
    <recommendedName>
        <fullName evidence="4">GT23 domain-containing protein</fullName>
    </recommendedName>
</protein>
<reference evidence="5" key="1">
    <citation type="submission" date="2020-11" db="EMBL/GenBank/DDBJ databases">
        <authorList>
            <person name="Tran Van P."/>
        </authorList>
    </citation>
    <scope>NUCLEOTIDE SEQUENCE</scope>
</reference>
<gene>
    <name evidence="5" type="ORF">TMSB3V08_LOCUS9870</name>
</gene>